<dbReference type="SUPFAM" id="SSF52418">
    <property type="entry name" value="Nucleoside phosphorylase/phosphoribosyltransferase catalytic domain"/>
    <property type="match status" value="1"/>
</dbReference>
<dbReference type="Proteomes" id="UP000683139">
    <property type="component" value="Unassembled WGS sequence"/>
</dbReference>
<dbReference type="Pfam" id="PF02885">
    <property type="entry name" value="Glycos_trans_3N"/>
    <property type="match status" value="1"/>
</dbReference>
<organism evidence="7 8">
    <name type="scientific">Paenibacillus montaniterrae</name>
    <dbReference type="NCBI Taxonomy" id="429341"/>
    <lineage>
        <taxon>Bacteria</taxon>
        <taxon>Bacillati</taxon>
        <taxon>Bacillota</taxon>
        <taxon>Bacilli</taxon>
        <taxon>Bacillales</taxon>
        <taxon>Paenibacillaceae</taxon>
        <taxon>Paenibacillus</taxon>
    </lineage>
</organism>
<dbReference type="InterPro" id="IPR017459">
    <property type="entry name" value="Glycosyl_Trfase_fam3_N_dom"/>
</dbReference>
<evidence type="ECO:0000259" key="6">
    <source>
        <dbReference type="Pfam" id="PF02885"/>
    </source>
</evidence>
<evidence type="ECO:0000313" key="8">
    <source>
        <dbReference type="Proteomes" id="UP000683139"/>
    </source>
</evidence>
<gene>
    <name evidence="7" type="ORF">J40TS1_41510</name>
</gene>
<proteinExistence type="predicted"/>
<keyword evidence="8" id="KW-1185">Reference proteome</keyword>
<keyword evidence="4" id="KW-0057">Aromatic amino acid biosynthesis</keyword>
<protein>
    <recommendedName>
        <fullName evidence="9">Anthranilate phosphoribosyltransferase</fullName>
    </recommendedName>
</protein>
<feature type="domain" description="Glycosyl transferase family 3" evidence="5">
    <location>
        <begin position="88"/>
        <end position="327"/>
    </location>
</feature>
<dbReference type="GO" id="GO:0004048">
    <property type="term" value="F:anthranilate phosphoribosyltransferase activity"/>
    <property type="evidence" value="ECO:0007669"/>
    <property type="project" value="InterPro"/>
</dbReference>
<dbReference type="EMBL" id="BOSE01000009">
    <property type="protein sequence ID" value="GIP18509.1"/>
    <property type="molecule type" value="Genomic_DNA"/>
</dbReference>
<evidence type="ECO:0000313" key="7">
    <source>
        <dbReference type="EMBL" id="GIP18509.1"/>
    </source>
</evidence>
<dbReference type="Gene3D" id="3.40.1030.10">
    <property type="entry name" value="Nucleoside phosphorylase/phosphoribosyltransferase catalytic domain"/>
    <property type="match status" value="1"/>
</dbReference>
<dbReference type="PANTHER" id="PTHR43285:SF2">
    <property type="entry name" value="ANTHRANILATE PHOSPHORIBOSYLTRANSFERASE"/>
    <property type="match status" value="1"/>
</dbReference>
<sequence length="351" mass="39436">MFIKLLKEVGRGKRGARDLTYEEALEAAQWILNRKAAPAQIGAFFIAERIKMESVAELQAFVDVCRSLAYRAPIQQGIDCSGPYDGRKKSFYASFATAFVLAAAGLPVTLHGSATLPPKRGVTLHDIIEAMGADLQHVTQQRSIELARETGVLYVPAESWCPPLAALRDIREDLDMRTILNTVEKLIDYSCSPYLVFGVFHNTVFNRMSELMQHLGYKRALIVQGMEGSEDMFIDRPTRTYVVDGEHSELRVVDPELYGLETPVPEDIEWTAHEQLRVTEEVLQGGGHIAFANQVLLNSAARLTLAGVVDSIEQGLYICKPLIESGEVWQLYTKWKQTLLHEELKLEHKRH</sequence>
<evidence type="ECO:0000256" key="4">
    <source>
        <dbReference type="ARBA" id="ARBA00023141"/>
    </source>
</evidence>
<dbReference type="GO" id="GO:0000162">
    <property type="term" value="P:L-tryptophan biosynthetic process"/>
    <property type="evidence" value="ECO:0007669"/>
    <property type="project" value="UniProtKB-KW"/>
</dbReference>
<dbReference type="InterPro" id="IPR035902">
    <property type="entry name" value="Nuc_phospho_transferase"/>
</dbReference>
<keyword evidence="1" id="KW-0328">Glycosyltransferase</keyword>
<reference evidence="7" key="1">
    <citation type="submission" date="2021-03" db="EMBL/GenBank/DDBJ databases">
        <title>Antimicrobial resistance genes in bacteria isolated from Japanese honey, and their potential for conferring macrolide and lincosamide resistance in the American foulbrood pathogen Paenibacillus larvae.</title>
        <authorList>
            <person name="Okamoto M."/>
            <person name="Kumagai M."/>
            <person name="Kanamori H."/>
            <person name="Takamatsu D."/>
        </authorList>
    </citation>
    <scope>NUCLEOTIDE SEQUENCE</scope>
    <source>
        <strain evidence="7">J40TS1</strain>
    </source>
</reference>
<dbReference type="SUPFAM" id="SSF47648">
    <property type="entry name" value="Nucleoside phosphorylase/phosphoribosyltransferase N-terminal domain"/>
    <property type="match status" value="1"/>
</dbReference>
<evidence type="ECO:0000259" key="5">
    <source>
        <dbReference type="Pfam" id="PF00591"/>
    </source>
</evidence>
<name>A0A919YU76_9BACL</name>
<evidence type="ECO:0000256" key="1">
    <source>
        <dbReference type="ARBA" id="ARBA00022676"/>
    </source>
</evidence>
<evidence type="ECO:0000256" key="2">
    <source>
        <dbReference type="ARBA" id="ARBA00022679"/>
    </source>
</evidence>
<dbReference type="Pfam" id="PF00591">
    <property type="entry name" value="Glycos_transf_3"/>
    <property type="match status" value="1"/>
</dbReference>
<keyword evidence="2" id="KW-0808">Transferase</keyword>
<accession>A0A919YU76</accession>
<dbReference type="GO" id="GO:0005829">
    <property type="term" value="C:cytosol"/>
    <property type="evidence" value="ECO:0007669"/>
    <property type="project" value="TreeGrafter"/>
</dbReference>
<evidence type="ECO:0008006" key="9">
    <source>
        <dbReference type="Google" id="ProtNLM"/>
    </source>
</evidence>
<dbReference type="InterPro" id="IPR036320">
    <property type="entry name" value="Glycosyl_Trfase_fam3_N_dom_sf"/>
</dbReference>
<dbReference type="InterPro" id="IPR005940">
    <property type="entry name" value="Anthranilate_Pribosyl_Tfrase"/>
</dbReference>
<dbReference type="PANTHER" id="PTHR43285">
    <property type="entry name" value="ANTHRANILATE PHOSPHORIBOSYLTRANSFERASE"/>
    <property type="match status" value="1"/>
</dbReference>
<comment type="caution">
    <text evidence="7">The sequence shown here is derived from an EMBL/GenBank/DDBJ whole genome shotgun (WGS) entry which is preliminary data.</text>
</comment>
<evidence type="ECO:0000256" key="3">
    <source>
        <dbReference type="ARBA" id="ARBA00022822"/>
    </source>
</evidence>
<feature type="domain" description="Glycosyl transferase family 3 N-terminal" evidence="6">
    <location>
        <begin position="5"/>
        <end position="68"/>
    </location>
</feature>
<keyword evidence="3" id="KW-0028">Amino-acid biosynthesis</keyword>
<dbReference type="Gene3D" id="1.20.970.10">
    <property type="entry name" value="Transferase, Pyrimidine Nucleoside Phosphorylase, Chain C"/>
    <property type="match status" value="1"/>
</dbReference>
<keyword evidence="3" id="KW-0822">Tryptophan biosynthesis</keyword>
<dbReference type="AlphaFoldDB" id="A0A919YU76"/>
<dbReference type="InterPro" id="IPR000312">
    <property type="entry name" value="Glycosyl_Trfase_fam3"/>
</dbReference>